<accession>C1EG35</accession>
<evidence type="ECO:0000256" key="4">
    <source>
        <dbReference type="ARBA" id="ARBA00022679"/>
    </source>
</evidence>
<organism evidence="9 10">
    <name type="scientific">Micromonas commoda (strain RCC299 / NOUM17 / CCMP2709)</name>
    <name type="common">Picoplanktonic green alga</name>
    <dbReference type="NCBI Taxonomy" id="296587"/>
    <lineage>
        <taxon>Eukaryota</taxon>
        <taxon>Viridiplantae</taxon>
        <taxon>Chlorophyta</taxon>
        <taxon>Mamiellophyceae</taxon>
        <taxon>Mamiellales</taxon>
        <taxon>Mamiellaceae</taxon>
        <taxon>Micromonas</taxon>
    </lineage>
</organism>
<evidence type="ECO:0000256" key="7">
    <source>
        <dbReference type="ARBA" id="ARBA00022840"/>
    </source>
</evidence>
<dbReference type="Proteomes" id="UP000002009">
    <property type="component" value="Chromosome 13"/>
</dbReference>
<dbReference type="OrthoDB" id="409889at2759"/>
<dbReference type="PROSITE" id="PS00902">
    <property type="entry name" value="GLUTAMATE_5_KINASE"/>
    <property type="match status" value="1"/>
</dbReference>
<dbReference type="OMA" id="NLAFPPH"/>
<dbReference type="GO" id="GO:0003723">
    <property type="term" value="F:RNA binding"/>
    <property type="evidence" value="ECO:0007669"/>
    <property type="project" value="InterPro"/>
</dbReference>
<dbReference type="AlphaFoldDB" id="C1EG35"/>
<dbReference type="EMBL" id="CP001331">
    <property type="protein sequence ID" value="ACO66708.1"/>
    <property type="molecule type" value="Genomic_DNA"/>
</dbReference>
<dbReference type="PRINTS" id="PR00474">
    <property type="entry name" value="GLU5KINASE"/>
</dbReference>
<dbReference type="InterPro" id="IPR036974">
    <property type="entry name" value="PUA_sf"/>
</dbReference>
<dbReference type="KEGG" id="mis:MICPUN_87470"/>
<keyword evidence="2" id="KW-0028">Amino-acid biosynthesis</keyword>
<evidence type="ECO:0000313" key="10">
    <source>
        <dbReference type="Proteomes" id="UP000002009"/>
    </source>
</evidence>
<dbReference type="HAMAP" id="MF_00456">
    <property type="entry name" value="ProB"/>
    <property type="match status" value="1"/>
</dbReference>
<evidence type="ECO:0000256" key="1">
    <source>
        <dbReference type="ARBA" id="ARBA00022490"/>
    </source>
</evidence>
<evidence type="ECO:0000259" key="8">
    <source>
        <dbReference type="Pfam" id="PF00696"/>
    </source>
</evidence>
<dbReference type="InterPro" id="IPR005715">
    <property type="entry name" value="Glu_5kinase/COase_Synthase"/>
</dbReference>
<dbReference type="SUPFAM" id="SSF88697">
    <property type="entry name" value="PUA domain-like"/>
    <property type="match status" value="1"/>
</dbReference>
<dbReference type="InterPro" id="IPR015947">
    <property type="entry name" value="PUA-like_sf"/>
</dbReference>
<reference evidence="9 10" key="1">
    <citation type="journal article" date="2009" name="Science">
        <title>Green evolution and dynamic adaptations revealed by genomes of the marine picoeukaryotes Micromonas.</title>
        <authorList>
            <person name="Worden A.Z."/>
            <person name="Lee J.H."/>
            <person name="Mock T."/>
            <person name="Rouze P."/>
            <person name="Simmons M.P."/>
            <person name="Aerts A.L."/>
            <person name="Allen A.E."/>
            <person name="Cuvelier M.L."/>
            <person name="Derelle E."/>
            <person name="Everett M.V."/>
            <person name="Foulon E."/>
            <person name="Grimwood J."/>
            <person name="Gundlach H."/>
            <person name="Henrissat B."/>
            <person name="Napoli C."/>
            <person name="McDonald S.M."/>
            <person name="Parker M.S."/>
            <person name="Rombauts S."/>
            <person name="Salamov A."/>
            <person name="Von Dassow P."/>
            <person name="Badger J.H."/>
            <person name="Coutinho P.M."/>
            <person name="Demir E."/>
            <person name="Dubchak I."/>
            <person name="Gentemann C."/>
            <person name="Eikrem W."/>
            <person name="Gready J.E."/>
            <person name="John U."/>
            <person name="Lanier W."/>
            <person name="Lindquist E.A."/>
            <person name="Lucas S."/>
            <person name="Mayer K.F."/>
            <person name="Moreau H."/>
            <person name="Not F."/>
            <person name="Otillar R."/>
            <person name="Panaud O."/>
            <person name="Pangilinan J."/>
            <person name="Paulsen I."/>
            <person name="Piegu B."/>
            <person name="Poliakov A."/>
            <person name="Robbens S."/>
            <person name="Schmutz J."/>
            <person name="Toulza E."/>
            <person name="Wyss T."/>
            <person name="Zelensky A."/>
            <person name="Zhou K."/>
            <person name="Armbrust E.V."/>
            <person name="Bhattacharya D."/>
            <person name="Goodenough U.W."/>
            <person name="Van de Peer Y."/>
            <person name="Grigoriev I.V."/>
        </authorList>
    </citation>
    <scope>NUCLEOTIDE SEQUENCE [LARGE SCALE GENOMIC DNA]</scope>
    <source>
        <strain evidence="10">RCC299 / NOUM17</strain>
    </source>
</reference>
<dbReference type="InterPro" id="IPR011529">
    <property type="entry name" value="Glu_5kinase"/>
</dbReference>
<keyword evidence="1" id="KW-0963">Cytoplasm</keyword>
<dbReference type="InterPro" id="IPR001048">
    <property type="entry name" value="Asp/Glu/Uridylate_kinase"/>
</dbReference>
<dbReference type="CDD" id="cd21157">
    <property type="entry name" value="PUA_G5K"/>
    <property type="match status" value="1"/>
</dbReference>
<keyword evidence="4" id="KW-0808">Transferase</keyword>
<dbReference type="NCBIfam" id="TIGR01027">
    <property type="entry name" value="proB"/>
    <property type="match status" value="1"/>
</dbReference>
<dbReference type="FunFam" id="3.40.1160.10:FF:000018">
    <property type="entry name" value="Glutamate 5-kinase"/>
    <property type="match status" value="1"/>
</dbReference>
<sequence length="446" mass="47783">MKVAQVNHKGDPAVSAALKEALHKKAQNDQKIVVIKVGTSSLLRKGYLHLSLLGQLAETCADLHRAGCKVIVVTSGAVGAGCQVLNNADKPTDLAGKQAMAAIGMVRLMRMYDDFFTSVSQPIAQVLVSLDNLMDRTQYLNAQRTFQALLARDVIPIVNENDTIAVQDLKFGDNDTLSAHIASLCDADYLFLLTDVDGLYTGNPNSDPDARLIPLVESIDDLDVDVSGGAGSAFGTGGMATKVNAARLATAAGCHTVVMNSNQLHTLPDIVVDGASNGTLFLAVPRPLVGRKRWILLQKPAKGYLLVNSKAEQALNNDKSLHGIHLVSVVGDFDAAEAVALVVRDSETGDEREFGRAIVNYGADDCRKLVGKAGEDFYDIVGFGGAESVAHKNNICLWIPEGEEARLMDHPEINMETHPSVNNLEDLAEFMSDKPSRTPSPSPFTL</sequence>
<dbReference type="InterPro" id="IPR036393">
    <property type="entry name" value="AceGlu_kinase-like_sf"/>
</dbReference>
<dbReference type="eggNOG" id="KOG1154">
    <property type="taxonomic scope" value="Eukaryota"/>
</dbReference>
<dbReference type="GO" id="GO:0005524">
    <property type="term" value="F:ATP binding"/>
    <property type="evidence" value="ECO:0007669"/>
    <property type="project" value="UniProtKB-KW"/>
</dbReference>
<keyword evidence="10" id="KW-1185">Reference proteome</keyword>
<dbReference type="InterPro" id="IPR041739">
    <property type="entry name" value="G5K_ProB"/>
</dbReference>
<evidence type="ECO:0000313" key="9">
    <source>
        <dbReference type="EMBL" id="ACO66708.1"/>
    </source>
</evidence>
<dbReference type="InterPro" id="IPR001057">
    <property type="entry name" value="Glu/AcGlu_kinase"/>
</dbReference>
<gene>
    <name evidence="9" type="ORF">MICPUN_87470</name>
</gene>
<dbReference type="Gene3D" id="3.40.1160.10">
    <property type="entry name" value="Acetylglutamate kinase-like"/>
    <property type="match status" value="2"/>
</dbReference>
<dbReference type="GO" id="GO:0004349">
    <property type="term" value="F:glutamate 5-kinase activity"/>
    <property type="evidence" value="ECO:0007669"/>
    <property type="project" value="InterPro"/>
</dbReference>
<evidence type="ECO:0000256" key="5">
    <source>
        <dbReference type="ARBA" id="ARBA00022741"/>
    </source>
</evidence>
<keyword evidence="5" id="KW-0547">Nucleotide-binding</keyword>
<dbReference type="SUPFAM" id="SSF53633">
    <property type="entry name" value="Carbamate kinase-like"/>
    <property type="match status" value="1"/>
</dbReference>
<dbReference type="CDD" id="cd04242">
    <property type="entry name" value="AAK_G5K_ProB"/>
    <property type="match status" value="1"/>
</dbReference>
<keyword evidence="6" id="KW-0418">Kinase</keyword>
<protein>
    <recommendedName>
        <fullName evidence="8">Aspartate/glutamate/uridylate kinase domain-containing protein</fullName>
    </recommendedName>
</protein>
<evidence type="ECO:0000256" key="2">
    <source>
        <dbReference type="ARBA" id="ARBA00022605"/>
    </source>
</evidence>
<dbReference type="GO" id="GO:0005829">
    <property type="term" value="C:cytosol"/>
    <property type="evidence" value="ECO:0007669"/>
    <property type="project" value="TreeGrafter"/>
</dbReference>
<dbReference type="Pfam" id="PF00696">
    <property type="entry name" value="AA_kinase"/>
    <property type="match status" value="1"/>
</dbReference>
<dbReference type="RefSeq" id="XP_002505450.1">
    <property type="nucleotide sequence ID" value="XM_002505404.1"/>
</dbReference>
<dbReference type="GeneID" id="8248625"/>
<dbReference type="InterPro" id="IPR019797">
    <property type="entry name" value="Glutamate_5-kinase_CS"/>
</dbReference>
<feature type="domain" description="Aspartate/glutamate/uridylate kinase" evidence="8">
    <location>
        <begin position="31"/>
        <end position="260"/>
    </location>
</feature>
<proteinExistence type="inferred from homology"/>
<dbReference type="PANTHER" id="PTHR43654:SF3">
    <property type="entry name" value="GLUTAMATE 5-KINASE"/>
    <property type="match status" value="1"/>
</dbReference>
<evidence type="ECO:0000256" key="3">
    <source>
        <dbReference type="ARBA" id="ARBA00022650"/>
    </source>
</evidence>
<keyword evidence="3" id="KW-0641">Proline biosynthesis</keyword>
<dbReference type="InParanoid" id="C1EG35"/>
<dbReference type="PIRSF" id="PIRSF000729">
    <property type="entry name" value="GK"/>
    <property type="match status" value="1"/>
</dbReference>
<dbReference type="PROSITE" id="PS50890">
    <property type="entry name" value="PUA"/>
    <property type="match status" value="1"/>
</dbReference>
<evidence type="ECO:0000256" key="6">
    <source>
        <dbReference type="ARBA" id="ARBA00022777"/>
    </source>
</evidence>
<dbReference type="GO" id="GO:0009084">
    <property type="term" value="P:glutamine family amino acid biosynthetic process"/>
    <property type="evidence" value="ECO:0007669"/>
    <property type="project" value="UniProtKB-ARBA"/>
</dbReference>
<dbReference type="STRING" id="296587.C1EG35"/>
<keyword evidence="7" id="KW-0067">ATP-binding</keyword>
<dbReference type="Gene3D" id="2.30.130.10">
    <property type="entry name" value="PUA domain"/>
    <property type="match status" value="1"/>
</dbReference>
<dbReference type="PANTHER" id="PTHR43654">
    <property type="entry name" value="GLUTAMATE 5-KINASE"/>
    <property type="match status" value="1"/>
</dbReference>
<name>C1EG35_MICCC</name>